<organism evidence="1 2">
    <name type="scientific">Scopulibacillus cellulosilyticus</name>
    <dbReference type="NCBI Taxonomy" id="2665665"/>
    <lineage>
        <taxon>Bacteria</taxon>
        <taxon>Bacillati</taxon>
        <taxon>Bacillota</taxon>
        <taxon>Bacilli</taxon>
        <taxon>Bacillales</taxon>
        <taxon>Sporolactobacillaceae</taxon>
        <taxon>Scopulibacillus</taxon>
    </lineage>
</organism>
<evidence type="ECO:0000313" key="2">
    <source>
        <dbReference type="Proteomes" id="UP001596505"/>
    </source>
</evidence>
<gene>
    <name evidence="1" type="ORF">ACFQRG_10920</name>
</gene>
<evidence type="ECO:0000313" key="1">
    <source>
        <dbReference type="EMBL" id="MFC7393466.1"/>
    </source>
</evidence>
<accession>A0ABW2Q1W4</accession>
<dbReference type="EMBL" id="JBHTCO010000013">
    <property type="protein sequence ID" value="MFC7393466.1"/>
    <property type="molecule type" value="Genomic_DNA"/>
</dbReference>
<name>A0ABW2Q1W4_9BACL</name>
<keyword evidence="2" id="KW-1185">Reference proteome</keyword>
<dbReference type="Gene3D" id="1.10.287.1060">
    <property type="entry name" value="ESAT-6-like"/>
    <property type="match status" value="1"/>
</dbReference>
<dbReference type="Proteomes" id="UP001596505">
    <property type="component" value="Unassembled WGS sequence"/>
</dbReference>
<protein>
    <submittedName>
        <fullName evidence="1">WXG100 family type VII secretion target</fullName>
    </submittedName>
</protein>
<dbReference type="InterPro" id="IPR036689">
    <property type="entry name" value="ESAT-6-like_sf"/>
</dbReference>
<reference evidence="2" key="1">
    <citation type="journal article" date="2019" name="Int. J. Syst. Evol. Microbiol.">
        <title>The Global Catalogue of Microorganisms (GCM) 10K type strain sequencing project: providing services to taxonomists for standard genome sequencing and annotation.</title>
        <authorList>
            <consortium name="The Broad Institute Genomics Platform"/>
            <consortium name="The Broad Institute Genome Sequencing Center for Infectious Disease"/>
            <person name="Wu L."/>
            <person name="Ma J."/>
        </authorList>
    </citation>
    <scope>NUCLEOTIDE SEQUENCE [LARGE SCALE GENOMIC DNA]</scope>
    <source>
        <strain evidence="2">CGMCC 1.16305</strain>
    </source>
</reference>
<dbReference type="SUPFAM" id="SSF140453">
    <property type="entry name" value="EsxAB dimer-like"/>
    <property type="match status" value="1"/>
</dbReference>
<comment type="caution">
    <text evidence="1">The sequence shown here is derived from an EMBL/GenBank/DDBJ whole genome shotgun (WGS) entry which is preliminary data.</text>
</comment>
<dbReference type="RefSeq" id="WP_380965966.1">
    <property type="nucleotide sequence ID" value="NZ_JBHTCO010000013.1"/>
</dbReference>
<proteinExistence type="predicted"/>
<sequence length="104" mass="11894">MGNPIDWLEKKAKQAKYNLEADAIDGFTGNVRQALESFNQAANQYEQGVNTYGSDWEGEKKQQFLSHQHELNATKFAAHNVAEELIQELRRKAAEYRQKASHVD</sequence>